<evidence type="ECO:0000313" key="2">
    <source>
        <dbReference type="EMBL" id="JAC99561.1"/>
    </source>
</evidence>
<dbReference type="EMBL" id="GBXI01014730">
    <property type="protein sequence ID" value="JAC99561.1"/>
    <property type="molecule type" value="Transcribed_RNA"/>
</dbReference>
<gene>
    <name evidence="2" type="ORF">g.48140</name>
</gene>
<organism evidence="2">
    <name type="scientific">Zeugodacus cucurbitae</name>
    <name type="common">Melon fruit fly</name>
    <name type="synonym">Bactrocera cucurbitae</name>
    <dbReference type="NCBI Taxonomy" id="28588"/>
    <lineage>
        <taxon>Eukaryota</taxon>
        <taxon>Metazoa</taxon>
        <taxon>Ecdysozoa</taxon>
        <taxon>Arthropoda</taxon>
        <taxon>Hexapoda</taxon>
        <taxon>Insecta</taxon>
        <taxon>Pterygota</taxon>
        <taxon>Neoptera</taxon>
        <taxon>Endopterygota</taxon>
        <taxon>Diptera</taxon>
        <taxon>Brachycera</taxon>
        <taxon>Muscomorpha</taxon>
        <taxon>Tephritoidea</taxon>
        <taxon>Tephritidae</taxon>
        <taxon>Zeugodacus</taxon>
        <taxon>Zeugodacus</taxon>
    </lineage>
</organism>
<feature type="region of interest" description="Disordered" evidence="1">
    <location>
        <begin position="102"/>
        <end position="122"/>
    </location>
</feature>
<evidence type="ECO:0000256" key="1">
    <source>
        <dbReference type="SAM" id="MobiDB-lite"/>
    </source>
</evidence>
<reference evidence="2" key="2">
    <citation type="journal article" date="2015" name="Gigascience">
        <title>Reconstructing a comprehensive transcriptome assembly of a white-pupal translocated strain of the pest fruit fly Bactrocera cucurbitae.</title>
        <authorList>
            <person name="Sim S.B."/>
            <person name="Calla B."/>
            <person name="Hall B."/>
            <person name="DeRego T."/>
            <person name="Geib S.M."/>
        </authorList>
    </citation>
    <scope>NUCLEOTIDE SEQUENCE</scope>
</reference>
<dbReference type="AlphaFoldDB" id="A0A0A1WL17"/>
<accession>A0A0A1WL17</accession>
<protein>
    <submittedName>
        <fullName evidence="2">Uncharacterized protein</fullName>
    </submittedName>
</protein>
<feature type="non-terminal residue" evidence="2">
    <location>
        <position position="1"/>
    </location>
</feature>
<sequence>SNNNNNRKRSSSNSNNGNSRHTVELCYWRRWTWLWQRHQQWLWRQRALASWPLQRTKAAAAAYSIGRCQLQSAIRQLNIYFNLLHIYCMFILNYFTEGSRSNGSGSTSDGSGNRSEGSSKRTPAFNVAYTPCATSSDGSSSKVVVQNATTITTSSNLNQPTVIAPEVAYTSGRPIESSRSEVAYTPCRTSNSAHSSRLRYSCHIDVLKSNTITKINCNELLLVQAISHVGSCDQISNDTVGHKQTVTAQYNNNKCGEKQKSSKWHKMAATLLLLCLLLQQHLVGGVLLVTSWFGEHFTSDFISMQGVAMRRGNTQETRTTAEIRRIVATTTTSVAKTTTTRAAETTFTTTTLKSSSAAFTTTTTTATL</sequence>
<feature type="compositionally biased region" description="Low complexity" evidence="1">
    <location>
        <begin position="102"/>
        <end position="115"/>
    </location>
</feature>
<proteinExistence type="predicted"/>
<name>A0A0A1WL17_ZEUCU</name>
<reference evidence="2" key="1">
    <citation type="submission" date="2014-11" db="EMBL/GenBank/DDBJ databases">
        <authorList>
            <person name="Geib S."/>
        </authorList>
    </citation>
    <scope>NUCLEOTIDE SEQUENCE</scope>
</reference>